<protein>
    <submittedName>
        <fullName evidence="2">Uncharacterized protein</fullName>
    </submittedName>
</protein>
<sequence length="475" mass="52720">MLEPMLSLSLSIGASDPSLHKRHTLESFPDAQIQSQLTSHGGGRIQQSLDTCISSFTKPTSNDPPSNSPLVDGSTLDHPCSFNTSLPDVGVDLDFAPVEREAGRTAGMVSLSTLFDDEDNNDDDVGHNDDRAGDKDRRRIYMPELGACCLARSYLRSRSARVSRQTEWPLGQKAAHEWSFFPVLFVDQPNATALGASGCQINSRRPTRINFSGCRRHPEALYSSVWMLRAVSVGALKLACGEEESNQMCKSRANGDLRSEIYCDMQKRKDCNLTSWGAAMWSGGPHSQLSCYSRQSHLYRPSDNKVKSHEIFATGIRKTRKKASVKSTLPVDSEWSSSWPVNWETTVASLGNGGEGLVVGRKMSLGDTLELKENVFREKTVVKDGKSPSAQYPQHRQEVDNKKQQTDNLRIKQRKSRGLLTQPLEIATRFVRKFLMPKSKKGSAKRSELNISTYVESGSLCPVVISEVSHLHLLF</sequence>
<feature type="region of interest" description="Disordered" evidence="1">
    <location>
        <begin position="115"/>
        <end position="134"/>
    </location>
</feature>
<feature type="region of interest" description="Disordered" evidence="1">
    <location>
        <begin position="382"/>
        <end position="407"/>
    </location>
</feature>
<feature type="compositionally biased region" description="Basic and acidic residues" evidence="1">
    <location>
        <begin position="124"/>
        <end position="134"/>
    </location>
</feature>
<reference evidence="2" key="1">
    <citation type="submission" date="2018-11" db="EMBL/GenBank/DDBJ databases">
        <authorList>
            <consortium name="Pathogen Informatics"/>
        </authorList>
    </citation>
    <scope>NUCLEOTIDE SEQUENCE</scope>
</reference>
<comment type="caution">
    <text evidence="2">The sequence shown here is derived from an EMBL/GenBank/DDBJ whole genome shotgun (WGS) entry which is preliminary data.</text>
</comment>
<feature type="compositionally biased region" description="Polar residues" evidence="1">
    <location>
        <begin position="54"/>
        <end position="69"/>
    </location>
</feature>
<dbReference type="AlphaFoldDB" id="A0A448XH82"/>
<gene>
    <name evidence="2" type="ORF">PXEA_LOCUS30178</name>
</gene>
<keyword evidence="3" id="KW-1185">Reference proteome</keyword>
<proteinExistence type="predicted"/>
<feature type="compositionally biased region" description="Basic and acidic residues" evidence="1">
    <location>
        <begin position="395"/>
        <end position="405"/>
    </location>
</feature>
<feature type="region of interest" description="Disordered" evidence="1">
    <location>
        <begin position="54"/>
        <end position="76"/>
    </location>
</feature>
<organism evidence="2 3">
    <name type="scientific">Protopolystoma xenopodis</name>
    <dbReference type="NCBI Taxonomy" id="117903"/>
    <lineage>
        <taxon>Eukaryota</taxon>
        <taxon>Metazoa</taxon>
        <taxon>Spiralia</taxon>
        <taxon>Lophotrochozoa</taxon>
        <taxon>Platyhelminthes</taxon>
        <taxon>Monogenea</taxon>
        <taxon>Polyopisthocotylea</taxon>
        <taxon>Polystomatidea</taxon>
        <taxon>Polystomatidae</taxon>
        <taxon>Protopolystoma</taxon>
    </lineage>
</organism>
<dbReference type="Proteomes" id="UP000784294">
    <property type="component" value="Unassembled WGS sequence"/>
</dbReference>
<evidence type="ECO:0000256" key="1">
    <source>
        <dbReference type="SAM" id="MobiDB-lite"/>
    </source>
</evidence>
<evidence type="ECO:0000313" key="2">
    <source>
        <dbReference type="EMBL" id="VEL36738.1"/>
    </source>
</evidence>
<name>A0A448XH82_9PLAT</name>
<accession>A0A448XH82</accession>
<evidence type="ECO:0000313" key="3">
    <source>
        <dbReference type="Proteomes" id="UP000784294"/>
    </source>
</evidence>
<dbReference type="EMBL" id="CAAALY010253041">
    <property type="protein sequence ID" value="VEL36738.1"/>
    <property type="molecule type" value="Genomic_DNA"/>
</dbReference>